<organism evidence="3 4">
    <name type="scientific">Chitinophaga caeni</name>
    <dbReference type="NCBI Taxonomy" id="2029983"/>
    <lineage>
        <taxon>Bacteria</taxon>
        <taxon>Pseudomonadati</taxon>
        <taxon>Bacteroidota</taxon>
        <taxon>Chitinophagia</taxon>
        <taxon>Chitinophagales</taxon>
        <taxon>Chitinophagaceae</taxon>
        <taxon>Chitinophaga</taxon>
    </lineage>
</organism>
<proteinExistence type="predicted"/>
<evidence type="ECO:0000313" key="3">
    <source>
        <dbReference type="EMBL" id="ATL48030.1"/>
    </source>
</evidence>
<name>A0A291QVS2_9BACT</name>
<dbReference type="RefSeq" id="WP_098194407.1">
    <property type="nucleotide sequence ID" value="NZ_CP023777.1"/>
</dbReference>
<feature type="transmembrane region" description="Helical" evidence="2">
    <location>
        <begin position="471"/>
        <end position="492"/>
    </location>
</feature>
<evidence type="ECO:0000313" key="4">
    <source>
        <dbReference type="Proteomes" id="UP000220133"/>
    </source>
</evidence>
<feature type="transmembrane region" description="Helical" evidence="2">
    <location>
        <begin position="59"/>
        <end position="80"/>
    </location>
</feature>
<accession>A0A291QVS2</accession>
<evidence type="ECO:0000256" key="2">
    <source>
        <dbReference type="SAM" id="Phobius"/>
    </source>
</evidence>
<feature type="transmembrane region" description="Helical" evidence="2">
    <location>
        <begin position="433"/>
        <end position="450"/>
    </location>
</feature>
<keyword evidence="2" id="KW-0472">Membrane</keyword>
<keyword evidence="2" id="KW-0812">Transmembrane</keyword>
<feature type="transmembrane region" description="Helical" evidence="2">
    <location>
        <begin position="171"/>
        <end position="194"/>
    </location>
</feature>
<feature type="region of interest" description="Disordered" evidence="1">
    <location>
        <begin position="531"/>
        <end position="574"/>
    </location>
</feature>
<feature type="transmembrane region" description="Helical" evidence="2">
    <location>
        <begin position="120"/>
        <end position="139"/>
    </location>
</feature>
<reference evidence="3 4" key="1">
    <citation type="submission" date="2017-10" db="EMBL/GenBank/DDBJ databases">
        <title>Paenichitinophaga pekingensis gen. nov., sp. nov., isolated from activated sludge.</title>
        <authorList>
            <person name="Jin D."/>
            <person name="Kong X."/>
            <person name="Deng Y."/>
            <person name="Bai Z."/>
        </authorList>
    </citation>
    <scope>NUCLEOTIDE SEQUENCE [LARGE SCALE GENOMIC DNA]</scope>
    <source>
        <strain evidence="3 4">13</strain>
    </source>
</reference>
<keyword evidence="4" id="KW-1185">Reference proteome</keyword>
<dbReference type="EMBL" id="CP023777">
    <property type="protein sequence ID" value="ATL48030.1"/>
    <property type="molecule type" value="Genomic_DNA"/>
</dbReference>
<sequence>MPHYLFFGITSLLIALLLVACAYGIFLFYKFSLFKHNLFGETITVRLLTLMVAGAIKKAFFYAFWTAPFNLFLILINALIKWVGRLDGDQLNLQETLQYVSGLFENCMNWITGNLLNFDVLLGVLIAWLLQAVLTGVFYNKKTNRYEVQDNLQYFYKHHILQASTRVKQNVALTLLLLLSLYLVLCVTIAIPYINYNQADGRADSSRTWLQLNVANGSKLLLNTERFKLDSANVFQKFREQDVSKLSPSAQEIFIHNFKGLQHSLGSKSIYINNLVAQYNRSLDEYLTSGNTKKAALESKLRNYSGGKRLQYEYFQRLQDYFDTELGSREIELKSFQYRILNDYDNYIANYANYYISIYDDFITELQKLGNAQAPQYLYDYFYVRTAVTPGNTYYAWTNFNWRPEPKEPVPGEEWGWIGRSASWLLLPNNADLVLIIGMFGFGMLGAAISSYINRKEEDAAVSYMKDLHVIVVRGFSAAIVIFLATKGGIAIINNGSNNPNPHVLFFTCLVGAVFSDRIWEWAKKQLTFKPPGKEPGQIDQPDEGDAYKKIPEPGQATFVNMETPDEGALSPKQ</sequence>
<dbReference type="KEGG" id="cbae:COR50_13110"/>
<evidence type="ECO:0000256" key="1">
    <source>
        <dbReference type="SAM" id="MobiDB-lite"/>
    </source>
</evidence>
<protein>
    <submittedName>
        <fullName evidence="3">Uncharacterized protein</fullName>
    </submittedName>
</protein>
<dbReference type="Proteomes" id="UP000220133">
    <property type="component" value="Chromosome"/>
</dbReference>
<feature type="transmembrane region" description="Helical" evidence="2">
    <location>
        <begin position="6"/>
        <end position="29"/>
    </location>
</feature>
<dbReference type="AlphaFoldDB" id="A0A291QVS2"/>
<gene>
    <name evidence="3" type="ORF">COR50_13110</name>
</gene>
<keyword evidence="2" id="KW-1133">Transmembrane helix</keyword>
<dbReference type="OrthoDB" id="1551493at2"/>
<feature type="transmembrane region" description="Helical" evidence="2">
    <location>
        <begin position="504"/>
        <end position="520"/>
    </location>
</feature>